<evidence type="ECO:0000313" key="8">
    <source>
        <dbReference type="Proteomes" id="UP000023152"/>
    </source>
</evidence>
<evidence type="ECO:0000256" key="2">
    <source>
        <dbReference type="ARBA" id="ARBA00022730"/>
    </source>
</evidence>
<dbReference type="GO" id="GO:0003735">
    <property type="term" value="F:structural constituent of ribosome"/>
    <property type="evidence" value="ECO:0007669"/>
    <property type="project" value="InterPro"/>
</dbReference>
<feature type="transmembrane region" description="Helical" evidence="6">
    <location>
        <begin position="47"/>
        <end position="65"/>
    </location>
</feature>
<dbReference type="PANTHER" id="PTHR11655:SF16">
    <property type="entry name" value="60S RIBOSOMAL PROTEIN L9"/>
    <property type="match status" value="1"/>
</dbReference>
<keyword evidence="3" id="KW-0694">RNA-binding</keyword>
<evidence type="ECO:0000256" key="4">
    <source>
        <dbReference type="ARBA" id="ARBA00022980"/>
    </source>
</evidence>
<comment type="similarity">
    <text evidence="1">Belongs to the universal ribosomal protein uL6 family.</text>
</comment>
<organism evidence="7 8">
    <name type="scientific">Reticulomyxa filosa</name>
    <dbReference type="NCBI Taxonomy" id="46433"/>
    <lineage>
        <taxon>Eukaryota</taxon>
        <taxon>Sar</taxon>
        <taxon>Rhizaria</taxon>
        <taxon>Retaria</taxon>
        <taxon>Foraminifera</taxon>
        <taxon>Monothalamids</taxon>
        <taxon>Reticulomyxidae</taxon>
        <taxon>Reticulomyxa</taxon>
    </lineage>
</organism>
<reference evidence="7 8" key="1">
    <citation type="journal article" date="2013" name="Curr. Biol.">
        <title>The Genome of the Foraminiferan Reticulomyxa filosa.</title>
        <authorList>
            <person name="Glockner G."/>
            <person name="Hulsmann N."/>
            <person name="Schleicher M."/>
            <person name="Noegel A.A."/>
            <person name="Eichinger L."/>
            <person name="Gallinger C."/>
            <person name="Pawlowski J."/>
            <person name="Sierra R."/>
            <person name="Euteneuer U."/>
            <person name="Pillet L."/>
            <person name="Moustafa A."/>
            <person name="Platzer M."/>
            <person name="Groth M."/>
            <person name="Szafranski K."/>
            <person name="Schliwa M."/>
        </authorList>
    </citation>
    <scope>NUCLEOTIDE SEQUENCE [LARGE SCALE GENOMIC DNA]</scope>
</reference>
<evidence type="ECO:0000256" key="1">
    <source>
        <dbReference type="ARBA" id="ARBA00009356"/>
    </source>
</evidence>
<feature type="transmembrane region" description="Helical" evidence="6">
    <location>
        <begin position="20"/>
        <end position="41"/>
    </location>
</feature>
<keyword evidence="6" id="KW-0472">Membrane</keyword>
<dbReference type="PANTHER" id="PTHR11655">
    <property type="entry name" value="60S/50S RIBOSOMAL PROTEIN L6/L9"/>
    <property type="match status" value="1"/>
</dbReference>
<name>X6P7F6_RETFI</name>
<evidence type="ECO:0000313" key="7">
    <source>
        <dbReference type="EMBL" id="ETO33994.1"/>
    </source>
</evidence>
<protein>
    <submittedName>
        <fullName evidence="7">Uncharacterized protein</fullName>
    </submittedName>
</protein>
<dbReference type="Gene3D" id="3.90.930.12">
    <property type="entry name" value="Ribosomal protein L6, alpha-beta domain"/>
    <property type="match status" value="2"/>
</dbReference>
<dbReference type="EMBL" id="ASPP01002960">
    <property type="protein sequence ID" value="ETO33994.1"/>
    <property type="molecule type" value="Genomic_DNA"/>
</dbReference>
<keyword evidence="6" id="KW-1133">Transmembrane helix</keyword>
<keyword evidence="2" id="KW-0699">rRNA-binding</keyword>
<keyword evidence="4" id="KW-0689">Ribosomal protein</keyword>
<dbReference type="FunFam" id="3.90.930.12:FF:000008">
    <property type="entry name" value="50S ribosomal protein L6"/>
    <property type="match status" value="1"/>
</dbReference>
<dbReference type="GO" id="GO:0002181">
    <property type="term" value="P:cytoplasmic translation"/>
    <property type="evidence" value="ECO:0007669"/>
    <property type="project" value="TreeGrafter"/>
</dbReference>
<dbReference type="PROSITE" id="PS00700">
    <property type="entry name" value="RIBOSOMAL_L6_2"/>
    <property type="match status" value="1"/>
</dbReference>
<keyword evidence="5" id="KW-0687">Ribonucleoprotein</keyword>
<accession>X6P7F6</accession>
<comment type="caution">
    <text evidence="7">The sequence shown here is derived from an EMBL/GenBank/DDBJ whole genome shotgun (WGS) entry which is preliminary data.</text>
</comment>
<keyword evidence="6" id="KW-0812">Transmembrane</keyword>
<proteinExistence type="inferred from homology"/>
<evidence type="ECO:0000256" key="5">
    <source>
        <dbReference type="ARBA" id="ARBA00023274"/>
    </source>
</evidence>
<dbReference type="SUPFAM" id="SSF56053">
    <property type="entry name" value="Ribosomal protein L6"/>
    <property type="match status" value="2"/>
</dbReference>
<dbReference type="GO" id="GO:0022625">
    <property type="term" value="C:cytosolic large ribosomal subunit"/>
    <property type="evidence" value="ECO:0007669"/>
    <property type="project" value="TreeGrafter"/>
</dbReference>
<evidence type="ECO:0000256" key="6">
    <source>
        <dbReference type="SAM" id="Phobius"/>
    </source>
</evidence>
<dbReference type="Proteomes" id="UP000023152">
    <property type="component" value="Unassembled WGS sequence"/>
</dbReference>
<dbReference type="InterPro" id="IPR036789">
    <property type="entry name" value="Ribosomal_uL6-like_a/b-dom_sf"/>
</dbReference>
<keyword evidence="8" id="KW-1185">Reference proteome</keyword>
<gene>
    <name evidence="7" type="ORF">RFI_03101</name>
</gene>
<dbReference type="AlphaFoldDB" id="X6P7F6"/>
<dbReference type="GO" id="GO:0019843">
    <property type="term" value="F:rRNA binding"/>
    <property type="evidence" value="ECO:0007669"/>
    <property type="project" value="UniProtKB-KW"/>
</dbReference>
<dbReference type="InterPro" id="IPR002359">
    <property type="entry name" value="Ribosomal_uL6_CS2"/>
</dbReference>
<sequence length="354" mass="41714">MHKKKKVLLIRKENHKLNLLPFEFTFFVIVLLLVFDSNFLLSRRKKLRYIFQRGYFPFFFIFVVLQSNNTRNKKNICLETTTKWTVKVRIRSRQVFVEGPRGKLYRSFKHAQVAIRIVPLGSSQHEAPQGVEKKETDKLAILVEKRMSRKKKCSVVKTIAGHIKNMMTGVKQGFRYKMKLVYAHFPITAAVTDEGKKIELRNYIGQKTVRRISMMDGVKIVEPGSKDEYWLEGNDIETVSHSGMCDFFDCCWCLFCIAAKIWQSCRVTNKDIRKFLDGVYVYAKGAIGDEREKIQNTAELFLSLWFLTVLDFYKHFKTIFLWKDNFRKRKKDNQMLVKIAVELKKKNETNQMTI</sequence>
<evidence type="ECO:0000256" key="3">
    <source>
        <dbReference type="ARBA" id="ARBA00022884"/>
    </source>
</evidence>
<dbReference type="InterPro" id="IPR000702">
    <property type="entry name" value="Ribosomal_uL6-like"/>
</dbReference>
<dbReference type="OrthoDB" id="10252633at2759"/>